<dbReference type="HOGENOM" id="CLU_2306425_0_0_1"/>
<sequence>MVEVGGVRVDGGLEETVVEGRFEYGDGEDSEEDEGGFEVEGESIDSVDEGGSDEIEGVDVEVLVVSPCHNSKALPPPKQNPTTKTRYKKHFILVKPTFNL</sequence>
<feature type="compositionally biased region" description="Acidic residues" evidence="1">
    <location>
        <begin position="25"/>
        <end position="53"/>
    </location>
</feature>
<gene>
    <name evidence="2" type="ORF">GLAREA_10383</name>
</gene>
<accession>S3DC67</accession>
<name>S3DC67_GLAL2</name>
<reference evidence="2 3" key="1">
    <citation type="journal article" date="2013" name="BMC Genomics">
        <title>Genomics-driven discovery of the pneumocandin biosynthetic gene cluster in the fungus Glarea lozoyensis.</title>
        <authorList>
            <person name="Chen L."/>
            <person name="Yue Q."/>
            <person name="Zhang X."/>
            <person name="Xiang M."/>
            <person name="Wang C."/>
            <person name="Li S."/>
            <person name="Che Y."/>
            <person name="Ortiz-Lopez F.J."/>
            <person name="Bills G.F."/>
            <person name="Liu X."/>
            <person name="An Z."/>
        </authorList>
    </citation>
    <scope>NUCLEOTIDE SEQUENCE [LARGE SCALE GENOMIC DNA]</scope>
    <source>
        <strain evidence="3">ATCC 20868 / MF5171</strain>
    </source>
</reference>
<dbReference type="Proteomes" id="UP000016922">
    <property type="component" value="Unassembled WGS sequence"/>
</dbReference>
<evidence type="ECO:0000313" key="3">
    <source>
        <dbReference type="Proteomes" id="UP000016922"/>
    </source>
</evidence>
<dbReference type="AlphaFoldDB" id="S3DC67"/>
<organism evidence="2 3">
    <name type="scientific">Glarea lozoyensis (strain ATCC 20868 / MF5171)</name>
    <dbReference type="NCBI Taxonomy" id="1116229"/>
    <lineage>
        <taxon>Eukaryota</taxon>
        <taxon>Fungi</taxon>
        <taxon>Dikarya</taxon>
        <taxon>Ascomycota</taxon>
        <taxon>Pezizomycotina</taxon>
        <taxon>Leotiomycetes</taxon>
        <taxon>Helotiales</taxon>
        <taxon>Helotiaceae</taxon>
        <taxon>Glarea</taxon>
    </lineage>
</organism>
<protein>
    <submittedName>
        <fullName evidence="2">Uncharacterized protein</fullName>
    </submittedName>
</protein>
<dbReference type="RefSeq" id="XP_008078624.1">
    <property type="nucleotide sequence ID" value="XM_008080433.1"/>
</dbReference>
<proteinExistence type="predicted"/>
<keyword evidence="3" id="KW-1185">Reference proteome</keyword>
<evidence type="ECO:0000313" key="2">
    <source>
        <dbReference type="EMBL" id="EPE34689.1"/>
    </source>
</evidence>
<feature type="region of interest" description="Disordered" evidence="1">
    <location>
        <begin position="18"/>
        <end position="53"/>
    </location>
</feature>
<dbReference type="KEGG" id="glz:GLAREA_10383"/>
<evidence type="ECO:0000256" key="1">
    <source>
        <dbReference type="SAM" id="MobiDB-lite"/>
    </source>
</evidence>
<dbReference type="GeneID" id="19469430"/>
<dbReference type="EMBL" id="KE145356">
    <property type="protein sequence ID" value="EPE34689.1"/>
    <property type="molecule type" value="Genomic_DNA"/>
</dbReference>